<evidence type="ECO:0000256" key="2">
    <source>
        <dbReference type="ARBA" id="ARBA00004936"/>
    </source>
</evidence>
<keyword evidence="9" id="KW-0808">Transferase</keyword>
<evidence type="ECO:0000256" key="4">
    <source>
        <dbReference type="ARBA" id="ARBA00022692"/>
    </source>
</evidence>
<gene>
    <name evidence="9" type="ORF">SAMN04488579_13612</name>
</gene>
<dbReference type="SUPFAM" id="SSF53649">
    <property type="entry name" value="Alkaline phosphatase-like"/>
    <property type="match status" value="1"/>
</dbReference>
<evidence type="ECO:0000313" key="10">
    <source>
        <dbReference type="Proteomes" id="UP000199652"/>
    </source>
</evidence>
<keyword evidence="10" id="KW-1185">Reference proteome</keyword>
<feature type="transmembrane region" description="Helical" evidence="7">
    <location>
        <begin position="73"/>
        <end position="91"/>
    </location>
</feature>
<dbReference type="GO" id="GO:0005886">
    <property type="term" value="C:plasma membrane"/>
    <property type="evidence" value="ECO:0007669"/>
    <property type="project" value="UniProtKB-SubCell"/>
</dbReference>
<keyword evidence="3" id="KW-1003">Cell membrane</keyword>
<protein>
    <submittedName>
        <fullName evidence="9">Phosphoglycerol transferase MdoB</fullName>
    </submittedName>
</protein>
<dbReference type="InterPro" id="IPR050448">
    <property type="entry name" value="OpgB/LTA_synthase_biosynth"/>
</dbReference>
<evidence type="ECO:0000256" key="6">
    <source>
        <dbReference type="ARBA" id="ARBA00023136"/>
    </source>
</evidence>
<dbReference type="GO" id="GO:0016740">
    <property type="term" value="F:transferase activity"/>
    <property type="evidence" value="ECO:0007669"/>
    <property type="project" value="UniProtKB-KW"/>
</dbReference>
<keyword evidence="4 7" id="KW-0812">Transmembrane</keyword>
<feature type="domain" description="Sulfatase N-terminal" evidence="8">
    <location>
        <begin position="323"/>
        <end position="617"/>
    </location>
</feature>
<feature type="transmembrane region" description="Helical" evidence="7">
    <location>
        <begin position="159"/>
        <end position="179"/>
    </location>
</feature>
<organism evidence="9 10">
    <name type="scientific">Eubacterium barkeri</name>
    <name type="common">Clostridium barkeri</name>
    <dbReference type="NCBI Taxonomy" id="1528"/>
    <lineage>
        <taxon>Bacteria</taxon>
        <taxon>Bacillati</taxon>
        <taxon>Bacillota</taxon>
        <taxon>Clostridia</taxon>
        <taxon>Eubacteriales</taxon>
        <taxon>Eubacteriaceae</taxon>
        <taxon>Eubacterium</taxon>
    </lineage>
</organism>
<keyword evidence="5 7" id="KW-1133">Transmembrane helix</keyword>
<dbReference type="CDD" id="cd16015">
    <property type="entry name" value="LTA_synthase"/>
    <property type="match status" value="1"/>
</dbReference>
<dbReference type="InterPro" id="IPR000917">
    <property type="entry name" value="Sulfatase_N"/>
</dbReference>
<comment type="subcellular location">
    <subcellularLocation>
        <location evidence="1">Cell membrane</location>
        <topology evidence="1">Multi-pass membrane protein</topology>
    </subcellularLocation>
</comment>
<dbReference type="EMBL" id="FNOU01000036">
    <property type="protein sequence ID" value="SDY45164.1"/>
    <property type="molecule type" value="Genomic_DNA"/>
</dbReference>
<dbReference type="InterPro" id="IPR017850">
    <property type="entry name" value="Alkaline_phosphatase_core_sf"/>
</dbReference>
<dbReference type="PANTHER" id="PTHR47371">
    <property type="entry name" value="LIPOTEICHOIC ACID SYNTHASE"/>
    <property type="match status" value="1"/>
</dbReference>
<dbReference type="Gene3D" id="3.40.720.10">
    <property type="entry name" value="Alkaline Phosphatase, subunit A"/>
    <property type="match status" value="1"/>
</dbReference>
<feature type="transmembrane region" description="Helical" evidence="7">
    <location>
        <begin position="206"/>
        <end position="226"/>
    </location>
</feature>
<reference evidence="10" key="1">
    <citation type="submission" date="2016-10" db="EMBL/GenBank/DDBJ databases">
        <authorList>
            <person name="Varghese N."/>
            <person name="Submissions S."/>
        </authorList>
    </citation>
    <scope>NUCLEOTIDE SEQUENCE [LARGE SCALE GENOMIC DNA]</scope>
    <source>
        <strain evidence="10">VPI 5359</strain>
    </source>
</reference>
<accession>A0A1H3K0Y2</accession>
<name>A0A1H3K0Y2_EUBBA</name>
<comment type="pathway">
    <text evidence="2">Cell wall biogenesis; lipoteichoic acid biosynthesis.</text>
</comment>
<dbReference type="PANTHER" id="PTHR47371:SF3">
    <property type="entry name" value="PHOSPHOGLYCEROL TRANSFERASE I"/>
    <property type="match status" value="1"/>
</dbReference>
<evidence type="ECO:0000256" key="1">
    <source>
        <dbReference type="ARBA" id="ARBA00004651"/>
    </source>
</evidence>
<dbReference type="Proteomes" id="UP000199652">
    <property type="component" value="Unassembled WGS sequence"/>
</dbReference>
<evidence type="ECO:0000256" key="5">
    <source>
        <dbReference type="ARBA" id="ARBA00022989"/>
    </source>
</evidence>
<sequence>MMHRERRPRPRHWKTRPTAMTIWAARQRQTAPRQPFNLELHTSWARVFLAFVTGVTLLSLFGQWTTIFGINPVFHPFCYFAIAIITAGLLVEVDTRGTMRVLWNIGVVWLCGIFIWMMDQALFNGIITAGVGQDALSIAIAIFTIAVIFAASGRLRLSIILASVLWYLLGAANFLVYTFRGDPLFFGDLLALRTALDVSDGYRIELTGNFVAGTLMLGALIVLALWTKRDLSDLGVRRKRILQGSVLTACVLAIACFMGGNTEAYYYSWDAQYNNYLYSFGVNIKMLNIKRPDGYDTKKVEGITQDARAEAEGINQMAPEKKPAVIAIMNESFSDLKAVADFKTDVDYMPFYHSLQENTLKGNLYVDVLGGGTCDSEYTFLSGNATAFVPDNARPYQLYVKENTPTLVSTLNDQGYTSHAIHPGAPNAWNRDSVYPDFGFTDFYTGDDFYLNENESFTRSLISDQATYDQVIRLYENRGTETPFIFDVTIANHGGYEVMTEDLEPVHLMNMTGSYPMAEVYLSLIKKADAEIQNLVTYFSNQPEPVVLVFFGDHQPTIETAFYEEIMGKPMSEWTEEELQKRFVTPFFIWANYDIPEAEVGDLSVNYLSSLLLRTAGLKETAYNAYSLDTAKSLPVISKKGVKDAQGNYYALGDAEKQLEALKDYHMVMYNNLFDAKHRCQDVFYLDQGTTDLSEEKK</sequence>
<dbReference type="AlphaFoldDB" id="A0A1H3K0Y2"/>
<dbReference type="OrthoDB" id="243547at2"/>
<keyword evidence="6 7" id="KW-0472">Membrane</keyword>
<proteinExistence type="predicted"/>
<feature type="transmembrane region" description="Helical" evidence="7">
    <location>
        <begin position="246"/>
        <end position="267"/>
    </location>
</feature>
<evidence type="ECO:0000259" key="8">
    <source>
        <dbReference type="Pfam" id="PF00884"/>
    </source>
</evidence>
<feature type="transmembrane region" description="Helical" evidence="7">
    <location>
        <begin position="43"/>
        <end position="61"/>
    </location>
</feature>
<evidence type="ECO:0000256" key="3">
    <source>
        <dbReference type="ARBA" id="ARBA00022475"/>
    </source>
</evidence>
<feature type="transmembrane region" description="Helical" evidence="7">
    <location>
        <begin position="135"/>
        <end position="152"/>
    </location>
</feature>
<dbReference type="Pfam" id="PF00884">
    <property type="entry name" value="Sulfatase"/>
    <property type="match status" value="1"/>
</dbReference>
<dbReference type="STRING" id="1528.SAMN04488579_13612"/>
<evidence type="ECO:0000313" key="9">
    <source>
        <dbReference type="EMBL" id="SDY45164.1"/>
    </source>
</evidence>
<feature type="transmembrane region" description="Helical" evidence="7">
    <location>
        <begin position="103"/>
        <end position="123"/>
    </location>
</feature>
<evidence type="ECO:0000256" key="7">
    <source>
        <dbReference type="SAM" id="Phobius"/>
    </source>
</evidence>